<dbReference type="AlphaFoldDB" id="A0A975DK01"/>
<keyword evidence="2" id="KW-0614">Plasmid</keyword>
<dbReference type="RefSeq" id="WP_208844569.1">
    <property type="nucleotide sequence ID" value="NZ_CP072134.1"/>
</dbReference>
<protein>
    <submittedName>
        <fullName evidence="2">ABC transporter permease</fullName>
    </submittedName>
</protein>
<keyword evidence="1" id="KW-1133">Transmembrane helix</keyword>
<keyword evidence="3" id="KW-1185">Reference proteome</keyword>
<proteinExistence type="predicted"/>
<geneLocation type="plasmid" evidence="2 3">
    <name>unnamed4</name>
</geneLocation>
<evidence type="ECO:0000313" key="3">
    <source>
        <dbReference type="Proteomes" id="UP000664904"/>
    </source>
</evidence>
<gene>
    <name evidence="2" type="ORF">J5O05_17450</name>
</gene>
<name>A0A975DK01_9GAMM</name>
<dbReference type="EMBL" id="CP072134">
    <property type="protein sequence ID" value="QTH72949.1"/>
    <property type="molecule type" value="Genomic_DNA"/>
</dbReference>
<evidence type="ECO:0000256" key="1">
    <source>
        <dbReference type="SAM" id="Phobius"/>
    </source>
</evidence>
<feature type="transmembrane region" description="Helical" evidence="1">
    <location>
        <begin position="20"/>
        <end position="42"/>
    </location>
</feature>
<keyword evidence="1" id="KW-0812">Transmembrane</keyword>
<accession>A0A975DK01</accession>
<keyword evidence="1" id="KW-0472">Membrane</keyword>
<dbReference type="Proteomes" id="UP000664904">
    <property type="component" value="Plasmid unnamed4"/>
</dbReference>
<sequence length="82" mass="9501">MLFSYFKVAARHFTRQKRYFALNVIGLSIGLAAAMLTAFYVLHELSYDSDQPDANVHYRVEMHAQENGNEYLLSTQKHRDSC</sequence>
<organism evidence="2 3">
    <name type="scientific">Pseudoalteromonas xiamenensis</name>
    <dbReference type="NCBI Taxonomy" id="882626"/>
    <lineage>
        <taxon>Bacteria</taxon>
        <taxon>Pseudomonadati</taxon>
        <taxon>Pseudomonadota</taxon>
        <taxon>Gammaproteobacteria</taxon>
        <taxon>Alteromonadales</taxon>
        <taxon>Pseudoalteromonadaceae</taxon>
        <taxon>Pseudoalteromonas</taxon>
    </lineage>
</organism>
<evidence type="ECO:0000313" key="2">
    <source>
        <dbReference type="EMBL" id="QTH72949.1"/>
    </source>
</evidence>
<dbReference type="KEGG" id="pxi:J5O05_17450"/>
<reference evidence="2" key="1">
    <citation type="submission" date="2021-03" db="EMBL/GenBank/DDBJ databases">
        <title>Complete Genome of Pseudoalteromonas xiamenensis STKMTI.2, a new potential marine bacterium producing anti-Vibrio compounds.</title>
        <authorList>
            <person name="Handayani D.P."/>
            <person name="Isnansetyo A."/>
            <person name="Istiqomah I."/>
            <person name="Jumina J."/>
        </authorList>
    </citation>
    <scope>NUCLEOTIDE SEQUENCE</scope>
    <source>
        <strain evidence="2">STKMTI.2</strain>
        <plasmid evidence="2">unnamed4</plasmid>
    </source>
</reference>